<accession>A0A4D6MR81</accession>
<gene>
    <name evidence="1" type="ORF">DEO72_LG8g2028</name>
</gene>
<protein>
    <submittedName>
        <fullName evidence="1">Uncharacterized protein</fullName>
    </submittedName>
</protein>
<name>A0A4D6MR81_VIGUN</name>
<dbReference type="AlphaFoldDB" id="A0A4D6MR81"/>
<dbReference type="Proteomes" id="UP000501690">
    <property type="component" value="Linkage Group LG8"/>
</dbReference>
<organism evidence="1 2">
    <name type="scientific">Vigna unguiculata</name>
    <name type="common">Cowpea</name>
    <dbReference type="NCBI Taxonomy" id="3917"/>
    <lineage>
        <taxon>Eukaryota</taxon>
        <taxon>Viridiplantae</taxon>
        <taxon>Streptophyta</taxon>
        <taxon>Embryophyta</taxon>
        <taxon>Tracheophyta</taxon>
        <taxon>Spermatophyta</taxon>
        <taxon>Magnoliopsida</taxon>
        <taxon>eudicotyledons</taxon>
        <taxon>Gunneridae</taxon>
        <taxon>Pentapetalae</taxon>
        <taxon>rosids</taxon>
        <taxon>fabids</taxon>
        <taxon>Fabales</taxon>
        <taxon>Fabaceae</taxon>
        <taxon>Papilionoideae</taxon>
        <taxon>50 kb inversion clade</taxon>
        <taxon>NPAAA clade</taxon>
        <taxon>indigoferoid/millettioid clade</taxon>
        <taxon>Phaseoleae</taxon>
        <taxon>Vigna</taxon>
    </lineage>
</organism>
<sequence>MNNPTDKRSYTNARSVHTNINYVHQLCSSVFRSVPLLHPLFNDVTFAGTNFSSSLLCNLIVALLLPLIEFSLSKSNFVRVIIALCKRQRRRGGSPGRGGLSWQTRGWSGVVCNDRILRTGLPRAQEKNENREDSRSWVLAGDAFGDGWRRRRRVSPAMELTTVAPAAGVLMARWLETLEKEKGCREV</sequence>
<dbReference type="EMBL" id="CP039352">
    <property type="protein sequence ID" value="QCE03996.1"/>
    <property type="molecule type" value="Genomic_DNA"/>
</dbReference>
<evidence type="ECO:0000313" key="2">
    <source>
        <dbReference type="Proteomes" id="UP000501690"/>
    </source>
</evidence>
<evidence type="ECO:0000313" key="1">
    <source>
        <dbReference type="EMBL" id="QCE03996.1"/>
    </source>
</evidence>
<reference evidence="1 2" key="1">
    <citation type="submission" date="2019-04" db="EMBL/GenBank/DDBJ databases">
        <title>An improved genome assembly and genetic linkage map for asparagus bean, Vigna unguiculata ssp. sesquipedialis.</title>
        <authorList>
            <person name="Xia Q."/>
            <person name="Zhang R."/>
            <person name="Dong Y."/>
        </authorList>
    </citation>
    <scope>NUCLEOTIDE SEQUENCE [LARGE SCALE GENOMIC DNA]</scope>
    <source>
        <tissue evidence="1">Leaf</tissue>
    </source>
</reference>
<proteinExistence type="predicted"/>
<keyword evidence="2" id="KW-1185">Reference proteome</keyword>